<keyword evidence="6" id="KW-0862">Zinc</keyword>
<accession>A0ABY7E585</accession>
<evidence type="ECO:0000256" key="6">
    <source>
        <dbReference type="ARBA" id="ARBA00022833"/>
    </source>
</evidence>
<proteinExistence type="inferred from homology"/>
<dbReference type="EMBL" id="CP111015">
    <property type="protein sequence ID" value="WAR03706.1"/>
    <property type="molecule type" value="Genomic_DNA"/>
</dbReference>
<dbReference type="InterPro" id="IPR023561">
    <property type="entry name" value="Carbonic_anhydrase_a-class"/>
</dbReference>
<keyword evidence="12" id="KW-1185">Reference proteome</keyword>
<dbReference type="InterPro" id="IPR036398">
    <property type="entry name" value="CA_dom_sf"/>
</dbReference>
<feature type="transmembrane region" description="Helical" evidence="9">
    <location>
        <begin position="466"/>
        <end position="489"/>
    </location>
</feature>
<evidence type="ECO:0000313" key="12">
    <source>
        <dbReference type="Proteomes" id="UP001164746"/>
    </source>
</evidence>
<evidence type="ECO:0000256" key="8">
    <source>
        <dbReference type="ARBA" id="ARBA00048348"/>
    </source>
</evidence>
<dbReference type="Pfam" id="PF00194">
    <property type="entry name" value="Carb_anhydrase"/>
    <property type="match status" value="2"/>
</dbReference>
<dbReference type="SUPFAM" id="SSF51069">
    <property type="entry name" value="Carbonic anhydrase"/>
    <property type="match status" value="2"/>
</dbReference>
<reference evidence="11" key="1">
    <citation type="submission" date="2022-11" db="EMBL/GenBank/DDBJ databases">
        <title>Centuries of genome instability and evolution in soft-shell clam transmissible cancer (bioRxiv).</title>
        <authorList>
            <person name="Hart S.F.M."/>
            <person name="Yonemitsu M.A."/>
            <person name="Giersch R.M."/>
            <person name="Beal B.F."/>
            <person name="Arriagada G."/>
            <person name="Davis B.W."/>
            <person name="Ostrander E.A."/>
            <person name="Goff S.P."/>
            <person name="Metzger M.J."/>
        </authorList>
    </citation>
    <scope>NUCLEOTIDE SEQUENCE</scope>
    <source>
        <strain evidence="11">MELC-2E11</strain>
        <tissue evidence="11">Siphon/mantle</tissue>
    </source>
</reference>
<keyword evidence="9" id="KW-0472">Membrane</keyword>
<dbReference type="PANTHER" id="PTHR18952">
    <property type="entry name" value="CARBONIC ANHYDRASE"/>
    <property type="match status" value="1"/>
</dbReference>
<keyword evidence="4" id="KW-0964">Secreted</keyword>
<evidence type="ECO:0000259" key="10">
    <source>
        <dbReference type="PROSITE" id="PS51144"/>
    </source>
</evidence>
<gene>
    <name evidence="11" type="ORF">MAR_010264</name>
</gene>
<feature type="non-terminal residue" evidence="11">
    <location>
        <position position="1"/>
    </location>
</feature>
<evidence type="ECO:0000313" key="11">
    <source>
        <dbReference type="EMBL" id="WAR03706.1"/>
    </source>
</evidence>
<evidence type="ECO:0000256" key="1">
    <source>
        <dbReference type="ARBA" id="ARBA00004613"/>
    </source>
</evidence>
<keyword evidence="5" id="KW-0479">Metal-binding</keyword>
<name>A0ABY7E585_MYAAR</name>
<protein>
    <recommendedName>
        <fullName evidence="3">carbonic anhydrase</fullName>
        <ecNumber evidence="3">4.2.1.1</ecNumber>
    </recommendedName>
</protein>
<sequence>GYVGDIAPPFWKDLIPENVCDGASQSPIDLPQNAAMEYDANLAEFSYHGYENMATSNISVHNNGHTVQLSILDNQGTYITGGGLAEQYDALQAHFHWGPTNMEGSEHTFRGHKFPLELHIVHKKRSAMDITAAANMSDGLAVLGFFFDIDGYDRDNAALEPLIILGERKSRPLNIDFSALMPTTEHSEFYRYNGSLTTPTCNEAVVWTVFENKNTLSTRQDIRRRTVYKNYQTAVPSSYHWVTMDTKAQLAGACTTRSAPKTTSLPSTSQPQSSWSLTSIWTWTLSDITTTQATSTESSSTTGMPLHIVHFKKAYGSLNNALFYEDGLAVIGVFFDVTSDDNDNYVDLISAFSDISYKGGNTTVNVNLRNLTFHDLGSSNGTHVPYFRYQGSLTTPPCFEIVTWTVLIPPIKISERQLEEFRKVYHVAEKSGYTPVAYDKIDKNYRPVQPLGARRVYMSYDLSPTAGASAVLVPGFMSVIALALVSMLLHS</sequence>
<evidence type="ECO:0000256" key="5">
    <source>
        <dbReference type="ARBA" id="ARBA00022723"/>
    </source>
</evidence>
<keyword evidence="9" id="KW-1133">Transmembrane helix</keyword>
<comment type="subcellular location">
    <subcellularLocation>
        <location evidence="1">Secreted</location>
    </subcellularLocation>
</comment>
<comment type="catalytic activity">
    <reaction evidence="8">
        <text>hydrogencarbonate + H(+) = CO2 + H2O</text>
        <dbReference type="Rhea" id="RHEA:10748"/>
        <dbReference type="ChEBI" id="CHEBI:15377"/>
        <dbReference type="ChEBI" id="CHEBI:15378"/>
        <dbReference type="ChEBI" id="CHEBI:16526"/>
        <dbReference type="ChEBI" id="CHEBI:17544"/>
        <dbReference type="EC" id="4.2.1.1"/>
    </reaction>
</comment>
<organism evidence="11 12">
    <name type="scientific">Mya arenaria</name>
    <name type="common">Soft-shell clam</name>
    <dbReference type="NCBI Taxonomy" id="6604"/>
    <lineage>
        <taxon>Eukaryota</taxon>
        <taxon>Metazoa</taxon>
        <taxon>Spiralia</taxon>
        <taxon>Lophotrochozoa</taxon>
        <taxon>Mollusca</taxon>
        <taxon>Bivalvia</taxon>
        <taxon>Autobranchia</taxon>
        <taxon>Heteroconchia</taxon>
        <taxon>Euheterodonta</taxon>
        <taxon>Imparidentia</taxon>
        <taxon>Neoheterodontei</taxon>
        <taxon>Myida</taxon>
        <taxon>Myoidea</taxon>
        <taxon>Myidae</taxon>
        <taxon>Mya</taxon>
    </lineage>
</organism>
<dbReference type="InterPro" id="IPR001148">
    <property type="entry name" value="CA_dom"/>
</dbReference>
<dbReference type="SMART" id="SM01057">
    <property type="entry name" value="Carb_anhydrase"/>
    <property type="match status" value="2"/>
</dbReference>
<comment type="similarity">
    <text evidence="2">Belongs to the alpha-carbonic anhydrase family.</text>
</comment>
<dbReference type="Proteomes" id="UP001164746">
    <property type="component" value="Chromosome 4"/>
</dbReference>
<keyword evidence="7" id="KW-0456">Lyase</keyword>
<evidence type="ECO:0000256" key="3">
    <source>
        <dbReference type="ARBA" id="ARBA00012925"/>
    </source>
</evidence>
<evidence type="ECO:0000256" key="7">
    <source>
        <dbReference type="ARBA" id="ARBA00023239"/>
    </source>
</evidence>
<dbReference type="PANTHER" id="PTHR18952:SF265">
    <property type="entry name" value="CARBONIC ANHYDRASE"/>
    <property type="match status" value="1"/>
</dbReference>
<dbReference type="EC" id="4.2.1.1" evidence="3"/>
<dbReference type="Gene3D" id="3.10.200.10">
    <property type="entry name" value="Alpha carbonic anhydrase"/>
    <property type="match status" value="2"/>
</dbReference>
<feature type="domain" description="Alpha-carbonic anhydrase" evidence="10">
    <location>
        <begin position="1"/>
        <end position="460"/>
    </location>
</feature>
<dbReference type="PROSITE" id="PS51144">
    <property type="entry name" value="ALPHA_CA_2"/>
    <property type="match status" value="1"/>
</dbReference>
<keyword evidence="9" id="KW-0812">Transmembrane</keyword>
<evidence type="ECO:0000256" key="4">
    <source>
        <dbReference type="ARBA" id="ARBA00022525"/>
    </source>
</evidence>
<evidence type="ECO:0000256" key="9">
    <source>
        <dbReference type="SAM" id="Phobius"/>
    </source>
</evidence>
<evidence type="ECO:0000256" key="2">
    <source>
        <dbReference type="ARBA" id="ARBA00010718"/>
    </source>
</evidence>